<dbReference type="OrthoDB" id="194139at2759"/>
<feature type="transmembrane region" description="Helical" evidence="6">
    <location>
        <begin position="441"/>
        <end position="460"/>
    </location>
</feature>
<dbReference type="InterPro" id="IPR011701">
    <property type="entry name" value="MFS"/>
</dbReference>
<feature type="transmembrane region" description="Helical" evidence="6">
    <location>
        <begin position="206"/>
        <end position="228"/>
    </location>
</feature>
<dbReference type="InterPro" id="IPR020846">
    <property type="entry name" value="MFS_dom"/>
</dbReference>
<evidence type="ECO:0000259" key="7">
    <source>
        <dbReference type="PROSITE" id="PS50850"/>
    </source>
</evidence>
<feature type="transmembrane region" description="Helical" evidence="6">
    <location>
        <begin position="234"/>
        <end position="254"/>
    </location>
</feature>
<evidence type="ECO:0000256" key="5">
    <source>
        <dbReference type="SAM" id="MobiDB-lite"/>
    </source>
</evidence>
<dbReference type="GO" id="GO:0022857">
    <property type="term" value="F:transmembrane transporter activity"/>
    <property type="evidence" value="ECO:0007669"/>
    <property type="project" value="InterPro"/>
</dbReference>
<feature type="transmembrane region" description="Helical" evidence="6">
    <location>
        <begin position="379"/>
        <end position="397"/>
    </location>
</feature>
<feature type="transmembrane region" description="Helical" evidence="6">
    <location>
        <begin position="116"/>
        <end position="133"/>
    </location>
</feature>
<evidence type="ECO:0000256" key="4">
    <source>
        <dbReference type="ARBA" id="ARBA00023136"/>
    </source>
</evidence>
<dbReference type="InterPro" id="IPR036259">
    <property type="entry name" value="MFS_trans_sf"/>
</dbReference>
<feature type="region of interest" description="Disordered" evidence="5">
    <location>
        <begin position="509"/>
        <end position="536"/>
    </location>
</feature>
<feature type="transmembrane region" description="Helical" evidence="6">
    <location>
        <begin position="472"/>
        <end position="492"/>
    </location>
</feature>
<keyword evidence="9" id="KW-1185">Reference proteome</keyword>
<reference evidence="8 9" key="1">
    <citation type="submission" date="2020-01" db="EMBL/GenBank/DDBJ databases">
        <authorList>
            <consortium name="DOE Joint Genome Institute"/>
            <person name="Haridas S."/>
            <person name="Albert R."/>
            <person name="Binder M."/>
            <person name="Bloem J."/>
            <person name="Labutti K."/>
            <person name="Salamov A."/>
            <person name="Andreopoulos B."/>
            <person name="Baker S.E."/>
            <person name="Barry K."/>
            <person name="Bills G."/>
            <person name="Bluhm B.H."/>
            <person name="Cannon C."/>
            <person name="Castanera R."/>
            <person name="Culley D.E."/>
            <person name="Daum C."/>
            <person name="Ezra D."/>
            <person name="Gonzalez J.B."/>
            <person name="Henrissat B."/>
            <person name="Kuo A."/>
            <person name="Liang C."/>
            <person name="Lipzen A."/>
            <person name="Lutzoni F."/>
            <person name="Magnuson J."/>
            <person name="Mondo S."/>
            <person name="Nolan M."/>
            <person name="Ohm R."/>
            <person name="Pangilinan J."/>
            <person name="Park H.-J.H."/>
            <person name="Ramirez L."/>
            <person name="Alfaro M."/>
            <person name="Sun H."/>
            <person name="Tritt A."/>
            <person name="Yoshinaga Y."/>
            <person name="Zwiers L.-H.L."/>
            <person name="Turgeon B.G."/>
            <person name="Goodwin S.B."/>
            <person name="Spatafora J.W."/>
            <person name="Crous P.W."/>
            <person name="Grigoriev I.V."/>
        </authorList>
    </citation>
    <scope>NUCLEOTIDE SEQUENCE [LARGE SCALE GENOMIC DNA]</scope>
    <source>
        <strain evidence="8 9">CBS 611.86</strain>
    </source>
</reference>
<feature type="transmembrane region" description="Helical" evidence="6">
    <location>
        <begin position="41"/>
        <end position="62"/>
    </location>
</feature>
<keyword evidence="2 6" id="KW-0812">Transmembrane</keyword>
<dbReference type="Proteomes" id="UP000481861">
    <property type="component" value="Unassembled WGS sequence"/>
</dbReference>
<evidence type="ECO:0000313" key="9">
    <source>
        <dbReference type="Proteomes" id="UP000481861"/>
    </source>
</evidence>
<name>A0A7C8IA83_9PLEO</name>
<evidence type="ECO:0000256" key="3">
    <source>
        <dbReference type="ARBA" id="ARBA00022989"/>
    </source>
</evidence>
<comment type="caution">
    <text evidence="8">The sequence shown here is derived from an EMBL/GenBank/DDBJ whole genome shotgun (WGS) entry which is preliminary data.</text>
</comment>
<accession>A0A7C8IA83</accession>
<feature type="domain" description="Major facilitator superfamily (MFS) profile" evidence="7">
    <location>
        <begin position="42"/>
        <end position="499"/>
    </location>
</feature>
<dbReference type="GO" id="GO:0016020">
    <property type="term" value="C:membrane"/>
    <property type="evidence" value="ECO:0007669"/>
    <property type="project" value="UniProtKB-SubCell"/>
</dbReference>
<sequence>MAGQDPYAPRGAWEEGAPLISPTLSESPFAPPLVPKKKKPWIVLIGVIYLLVAIIDVGAYLAEAPKTRVFEANLCIRYYETHDPSKIGPDGTVAEHLCKEDEIQQKLAMIFGWQDMFDAIPGILLAVPFGLLADRVGRKWVFAASLMGLQFQLAWVLLISYFRSLPLQLTWLSSVFLAMGGGPMVATAIGMTMVSDIVPPEKRTSVFLYLTASVLVAELLAPILAARLMEKGDYIPLLLALAIQQLGIFLAMLFPETLHMRDLPEPKDADDESIELQTKHHGYGFQAQMYHLKDAFAFLRSDYTLGLVVLTFLGNRLGRQSITLLIRYASKRYGWEIKKAAYLTSFRAATNLVALTVFVPLVNIILLKRLRIAAHWADLWIARVSIALTTVSFLIMGVSAYPALLILGLLIYNLGTGYNAAMRSTSIHVVGGQSSPNIGRLMSLIAIVESIGSMFGGPLINAMFQMGIERGGMWLGLPFFGAALVFAGMTFATASISVRDKDVLYSGLDTEDTMEPDSPLANSPTWGREGPLRYST</sequence>
<evidence type="ECO:0000256" key="1">
    <source>
        <dbReference type="ARBA" id="ARBA00004141"/>
    </source>
</evidence>
<protein>
    <submittedName>
        <fullName evidence="8">Major facilitator superfamily domain-containing protein</fullName>
    </submittedName>
</protein>
<gene>
    <name evidence="8" type="ORF">BDV95DRAFT_501352</name>
</gene>
<dbReference type="SUPFAM" id="SSF103473">
    <property type="entry name" value="MFS general substrate transporter"/>
    <property type="match status" value="1"/>
</dbReference>
<dbReference type="PANTHER" id="PTHR23507:SF1">
    <property type="entry name" value="FI18259P1-RELATED"/>
    <property type="match status" value="1"/>
</dbReference>
<proteinExistence type="predicted"/>
<feature type="transmembrane region" description="Helical" evidence="6">
    <location>
        <begin position="348"/>
        <end position="367"/>
    </location>
</feature>
<organism evidence="8 9">
    <name type="scientific">Massariosphaeria phaeospora</name>
    <dbReference type="NCBI Taxonomy" id="100035"/>
    <lineage>
        <taxon>Eukaryota</taxon>
        <taxon>Fungi</taxon>
        <taxon>Dikarya</taxon>
        <taxon>Ascomycota</taxon>
        <taxon>Pezizomycotina</taxon>
        <taxon>Dothideomycetes</taxon>
        <taxon>Pleosporomycetidae</taxon>
        <taxon>Pleosporales</taxon>
        <taxon>Pleosporales incertae sedis</taxon>
        <taxon>Massariosphaeria</taxon>
    </lineage>
</organism>
<keyword evidence="3 6" id="KW-1133">Transmembrane helix</keyword>
<comment type="subcellular location">
    <subcellularLocation>
        <location evidence="1">Membrane</location>
        <topology evidence="1">Multi-pass membrane protein</topology>
    </subcellularLocation>
</comment>
<evidence type="ECO:0000256" key="2">
    <source>
        <dbReference type="ARBA" id="ARBA00022692"/>
    </source>
</evidence>
<dbReference type="EMBL" id="JAADJZ010000020">
    <property type="protein sequence ID" value="KAF2868247.1"/>
    <property type="molecule type" value="Genomic_DNA"/>
</dbReference>
<feature type="transmembrane region" description="Helical" evidence="6">
    <location>
        <begin position="174"/>
        <end position="194"/>
    </location>
</feature>
<keyword evidence="4 6" id="KW-0472">Membrane</keyword>
<evidence type="ECO:0000313" key="8">
    <source>
        <dbReference type="EMBL" id="KAF2868247.1"/>
    </source>
</evidence>
<dbReference type="PANTHER" id="PTHR23507">
    <property type="entry name" value="ZGC:174356"/>
    <property type="match status" value="1"/>
</dbReference>
<evidence type="ECO:0000256" key="6">
    <source>
        <dbReference type="SAM" id="Phobius"/>
    </source>
</evidence>
<dbReference type="Pfam" id="PF07690">
    <property type="entry name" value="MFS_1"/>
    <property type="match status" value="1"/>
</dbReference>
<feature type="transmembrane region" description="Helical" evidence="6">
    <location>
        <begin position="140"/>
        <end position="162"/>
    </location>
</feature>
<dbReference type="Gene3D" id="1.20.1250.20">
    <property type="entry name" value="MFS general substrate transporter like domains"/>
    <property type="match status" value="1"/>
</dbReference>
<dbReference type="PROSITE" id="PS50850">
    <property type="entry name" value="MFS"/>
    <property type="match status" value="1"/>
</dbReference>
<dbReference type="CDD" id="cd06174">
    <property type="entry name" value="MFS"/>
    <property type="match status" value="1"/>
</dbReference>
<feature type="transmembrane region" description="Helical" evidence="6">
    <location>
        <begin position="403"/>
        <end position="421"/>
    </location>
</feature>
<dbReference type="AlphaFoldDB" id="A0A7C8IA83"/>